<dbReference type="GO" id="GO:0000155">
    <property type="term" value="F:phosphorelay sensor kinase activity"/>
    <property type="evidence" value="ECO:0007669"/>
    <property type="project" value="TreeGrafter"/>
</dbReference>
<gene>
    <name evidence="2" type="ORF">SAMN02745883_00791</name>
</gene>
<evidence type="ECO:0000313" key="2">
    <source>
        <dbReference type="EMBL" id="SHJ90506.1"/>
    </source>
</evidence>
<feature type="domain" description="UspA" evidence="1">
    <location>
        <begin position="21"/>
        <end position="116"/>
    </location>
</feature>
<dbReference type="InterPro" id="IPR006016">
    <property type="entry name" value="UspA"/>
</dbReference>
<dbReference type="InterPro" id="IPR052023">
    <property type="entry name" value="Histidine_kinase_KdpD"/>
</dbReference>
<dbReference type="PANTHER" id="PTHR45569:SF1">
    <property type="entry name" value="SENSOR PROTEIN KDPD"/>
    <property type="match status" value="1"/>
</dbReference>
<dbReference type="InterPro" id="IPR014729">
    <property type="entry name" value="Rossmann-like_a/b/a_fold"/>
</dbReference>
<dbReference type="Proteomes" id="UP000184082">
    <property type="component" value="Unassembled WGS sequence"/>
</dbReference>
<dbReference type="Pfam" id="PF00582">
    <property type="entry name" value="Usp"/>
    <property type="match status" value="1"/>
</dbReference>
<proteinExistence type="predicted"/>
<evidence type="ECO:0000313" key="3">
    <source>
        <dbReference type="Proteomes" id="UP000184082"/>
    </source>
</evidence>
<dbReference type="AlphaFoldDB" id="A0A1M6N4C5"/>
<dbReference type="Gene3D" id="3.40.50.620">
    <property type="entry name" value="HUPs"/>
    <property type="match status" value="1"/>
</dbReference>
<dbReference type="PANTHER" id="PTHR45569">
    <property type="entry name" value="SENSOR PROTEIN KDPD"/>
    <property type="match status" value="1"/>
</dbReference>
<dbReference type="GO" id="GO:0005886">
    <property type="term" value="C:plasma membrane"/>
    <property type="evidence" value="ECO:0007669"/>
    <property type="project" value="TreeGrafter"/>
</dbReference>
<reference evidence="2 3" key="1">
    <citation type="submission" date="2016-11" db="EMBL/GenBank/DDBJ databases">
        <authorList>
            <person name="Jaros S."/>
            <person name="Januszkiewicz K."/>
            <person name="Wedrychowicz H."/>
        </authorList>
    </citation>
    <scope>NUCLEOTIDE SEQUENCE [LARGE SCALE GENOMIC DNA]</scope>
    <source>
        <strain evidence="2 3">DSM 14501</strain>
    </source>
</reference>
<protein>
    <submittedName>
        <fullName evidence="2">Universal stress protein family protein</fullName>
    </submittedName>
</protein>
<dbReference type="STRING" id="1121266.SAMN02745883_00791"/>
<sequence length="153" mass="17682">MFEPNKTVKLTGKGFEMRKTVKNIMVCVTQQKSCERLIRRGAEIKKQLNGELHVIHVVKEGWKYFGKLKESDALEYLFDKSKSYGADLTVIKAPDIEETLRNFAEKNNIDIIVMGESFEKSEQQNMIKRLKNKLSYEVIIDVVPLEEVNEQAV</sequence>
<accession>A0A1M6N4C5</accession>
<organism evidence="2 3">
    <name type="scientific">Caminicella sporogenes DSM 14501</name>
    <dbReference type="NCBI Taxonomy" id="1121266"/>
    <lineage>
        <taxon>Bacteria</taxon>
        <taxon>Bacillati</taxon>
        <taxon>Bacillota</taxon>
        <taxon>Clostridia</taxon>
        <taxon>Peptostreptococcales</taxon>
        <taxon>Caminicellaceae</taxon>
        <taxon>Caminicella</taxon>
    </lineage>
</organism>
<evidence type="ECO:0000259" key="1">
    <source>
        <dbReference type="Pfam" id="PF00582"/>
    </source>
</evidence>
<dbReference type="SUPFAM" id="SSF52402">
    <property type="entry name" value="Adenine nucleotide alpha hydrolases-like"/>
    <property type="match status" value="1"/>
</dbReference>
<dbReference type="EMBL" id="FRAJ01000005">
    <property type="protein sequence ID" value="SHJ90506.1"/>
    <property type="molecule type" value="Genomic_DNA"/>
</dbReference>
<name>A0A1M6N4C5_9FIRM</name>
<keyword evidence="3" id="KW-1185">Reference proteome</keyword>